<name>A0AAN9Q1B2_CLITE</name>
<feature type="region of interest" description="Disordered" evidence="1">
    <location>
        <begin position="57"/>
        <end position="81"/>
    </location>
</feature>
<proteinExistence type="predicted"/>
<gene>
    <name evidence="2" type="ORF">RJT34_01596</name>
</gene>
<evidence type="ECO:0000313" key="3">
    <source>
        <dbReference type="Proteomes" id="UP001359559"/>
    </source>
</evidence>
<evidence type="ECO:0000256" key="1">
    <source>
        <dbReference type="SAM" id="MobiDB-lite"/>
    </source>
</evidence>
<dbReference type="AlphaFoldDB" id="A0AAN9Q1B2"/>
<accession>A0AAN9Q1B2</accession>
<dbReference type="Proteomes" id="UP001359559">
    <property type="component" value="Unassembled WGS sequence"/>
</dbReference>
<dbReference type="EMBL" id="JAYKXN010000001">
    <property type="protein sequence ID" value="KAK7317404.1"/>
    <property type="molecule type" value="Genomic_DNA"/>
</dbReference>
<organism evidence="2 3">
    <name type="scientific">Clitoria ternatea</name>
    <name type="common">Butterfly pea</name>
    <dbReference type="NCBI Taxonomy" id="43366"/>
    <lineage>
        <taxon>Eukaryota</taxon>
        <taxon>Viridiplantae</taxon>
        <taxon>Streptophyta</taxon>
        <taxon>Embryophyta</taxon>
        <taxon>Tracheophyta</taxon>
        <taxon>Spermatophyta</taxon>
        <taxon>Magnoliopsida</taxon>
        <taxon>eudicotyledons</taxon>
        <taxon>Gunneridae</taxon>
        <taxon>Pentapetalae</taxon>
        <taxon>rosids</taxon>
        <taxon>fabids</taxon>
        <taxon>Fabales</taxon>
        <taxon>Fabaceae</taxon>
        <taxon>Papilionoideae</taxon>
        <taxon>50 kb inversion clade</taxon>
        <taxon>NPAAA clade</taxon>
        <taxon>indigoferoid/millettioid clade</taxon>
        <taxon>Phaseoleae</taxon>
        <taxon>Clitoria</taxon>
    </lineage>
</organism>
<sequence length="81" mass="9168">MAESRHCFTVLKWEAESHSPFSPPYVINTDSLPNCSKNVLILAAGIKTLYERIQSTKVNSSSAEKKWRASNDMSSTDQYDR</sequence>
<keyword evidence="3" id="KW-1185">Reference proteome</keyword>
<feature type="compositionally biased region" description="Polar residues" evidence="1">
    <location>
        <begin position="71"/>
        <end position="81"/>
    </location>
</feature>
<comment type="caution">
    <text evidence="2">The sequence shown here is derived from an EMBL/GenBank/DDBJ whole genome shotgun (WGS) entry which is preliminary data.</text>
</comment>
<reference evidence="2 3" key="1">
    <citation type="submission" date="2024-01" db="EMBL/GenBank/DDBJ databases">
        <title>The genomes of 5 underutilized Papilionoideae crops provide insights into root nodulation and disease resistance.</title>
        <authorList>
            <person name="Yuan L."/>
        </authorList>
    </citation>
    <scope>NUCLEOTIDE SEQUENCE [LARGE SCALE GENOMIC DNA]</scope>
    <source>
        <strain evidence="2">LY-2023</strain>
        <tissue evidence="2">Leaf</tissue>
    </source>
</reference>
<evidence type="ECO:0000313" key="2">
    <source>
        <dbReference type="EMBL" id="KAK7317404.1"/>
    </source>
</evidence>
<protein>
    <submittedName>
        <fullName evidence="2">Uncharacterized protein</fullName>
    </submittedName>
</protein>